<name>A0ABU1ZC27_9BURK</name>
<proteinExistence type="predicted"/>
<protein>
    <submittedName>
        <fullName evidence="3">Transcriptional regulator with XRE-family HTH domain</fullName>
    </submittedName>
</protein>
<feature type="region of interest" description="Disordered" evidence="1">
    <location>
        <begin position="1"/>
        <end position="43"/>
    </location>
</feature>
<evidence type="ECO:0000313" key="3">
    <source>
        <dbReference type="EMBL" id="MDR7297540.1"/>
    </source>
</evidence>
<comment type="caution">
    <text evidence="3">The sequence shown here is derived from an EMBL/GenBank/DDBJ whole genome shotgun (WGS) entry which is preliminary data.</text>
</comment>
<dbReference type="InterPro" id="IPR010982">
    <property type="entry name" value="Lambda_DNA-bd_dom_sf"/>
</dbReference>
<sequence>MDSTSDHASSSSSDGRRLAEAMGPAFGPMDSVKPGSHADGRVTLPRGLDASRFGERLIAAMQLRGNFKATALACALAVNEAAISRWKRGGPITLHHAIRLCDTLDISMDWLIRGIGHPAVHHRPDGGQPPPLVSERTVDEVRALLSFIERRTEIRLAQDASGQSCGARAT</sequence>
<evidence type="ECO:0000259" key="2">
    <source>
        <dbReference type="PROSITE" id="PS50943"/>
    </source>
</evidence>
<dbReference type="PROSITE" id="PS50943">
    <property type="entry name" value="HTH_CROC1"/>
    <property type="match status" value="1"/>
</dbReference>
<accession>A0ABU1ZC27</accession>
<dbReference type="CDD" id="cd00093">
    <property type="entry name" value="HTH_XRE"/>
    <property type="match status" value="1"/>
</dbReference>
<dbReference type="SUPFAM" id="SSF47413">
    <property type="entry name" value="lambda repressor-like DNA-binding domains"/>
    <property type="match status" value="1"/>
</dbReference>
<feature type="compositionally biased region" description="Low complexity" evidence="1">
    <location>
        <begin position="1"/>
        <end position="13"/>
    </location>
</feature>
<dbReference type="EMBL" id="JAVDXQ010000004">
    <property type="protein sequence ID" value="MDR7297540.1"/>
    <property type="molecule type" value="Genomic_DNA"/>
</dbReference>
<feature type="domain" description="HTH cro/C1-type" evidence="2">
    <location>
        <begin position="78"/>
        <end position="111"/>
    </location>
</feature>
<gene>
    <name evidence="3" type="ORF">J2X16_002889</name>
</gene>
<dbReference type="Gene3D" id="1.10.260.40">
    <property type="entry name" value="lambda repressor-like DNA-binding domains"/>
    <property type="match status" value="1"/>
</dbReference>
<reference evidence="3 4" key="1">
    <citation type="submission" date="2023-07" db="EMBL/GenBank/DDBJ databases">
        <title>Sorghum-associated microbial communities from plants grown in Nebraska, USA.</title>
        <authorList>
            <person name="Schachtman D."/>
        </authorList>
    </citation>
    <scope>NUCLEOTIDE SEQUENCE [LARGE SCALE GENOMIC DNA]</scope>
    <source>
        <strain evidence="3 4">BE310</strain>
    </source>
</reference>
<dbReference type="RefSeq" id="WP_310345820.1">
    <property type="nucleotide sequence ID" value="NZ_JAVDXQ010000004.1"/>
</dbReference>
<dbReference type="Proteomes" id="UP001180536">
    <property type="component" value="Unassembled WGS sequence"/>
</dbReference>
<evidence type="ECO:0000313" key="4">
    <source>
        <dbReference type="Proteomes" id="UP001180536"/>
    </source>
</evidence>
<keyword evidence="4" id="KW-1185">Reference proteome</keyword>
<dbReference type="InterPro" id="IPR001387">
    <property type="entry name" value="Cro/C1-type_HTH"/>
</dbReference>
<evidence type="ECO:0000256" key="1">
    <source>
        <dbReference type="SAM" id="MobiDB-lite"/>
    </source>
</evidence>
<organism evidence="3 4">
    <name type="scientific">Pelomonas aquatica</name>
    <dbReference type="NCBI Taxonomy" id="431058"/>
    <lineage>
        <taxon>Bacteria</taxon>
        <taxon>Pseudomonadati</taxon>
        <taxon>Pseudomonadota</taxon>
        <taxon>Betaproteobacteria</taxon>
        <taxon>Burkholderiales</taxon>
        <taxon>Sphaerotilaceae</taxon>
        <taxon>Roseateles</taxon>
    </lineage>
</organism>